<organism evidence="1 2">
    <name type="scientific">Boletus edulis BED1</name>
    <dbReference type="NCBI Taxonomy" id="1328754"/>
    <lineage>
        <taxon>Eukaryota</taxon>
        <taxon>Fungi</taxon>
        <taxon>Dikarya</taxon>
        <taxon>Basidiomycota</taxon>
        <taxon>Agaricomycotina</taxon>
        <taxon>Agaricomycetes</taxon>
        <taxon>Agaricomycetidae</taxon>
        <taxon>Boletales</taxon>
        <taxon>Boletineae</taxon>
        <taxon>Boletaceae</taxon>
        <taxon>Boletoideae</taxon>
        <taxon>Boletus</taxon>
    </lineage>
</organism>
<name>A0AAD4BTT0_BOLED</name>
<dbReference type="AlphaFoldDB" id="A0AAD4BTT0"/>
<proteinExistence type="predicted"/>
<reference evidence="1" key="1">
    <citation type="submission" date="2019-10" db="EMBL/GenBank/DDBJ databases">
        <authorList>
            <consortium name="DOE Joint Genome Institute"/>
            <person name="Kuo A."/>
            <person name="Miyauchi S."/>
            <person name="Kiss E."/>
            <person name="Drula E."/>
            <person name="Kohler A."/>
            <person name="Sanchez-Garcia M."/>
            <person name="Andreopoulos B."/>
            <person name="Barry K.W."/>
            <person name="Bonito G."/>
            <person name="Buee M."/>
            <person name="Carver A."/>
            <person name="Chen C."/>
            <person name="Cichocki N."/>
            <person name="Clum A."/>
            <person name="Culley D."/>
            <person name="Crous P.W."/>
            <person name="Fauchery L."/>
            <person name="Girlanda M."/>
            <person name="Hayes R."/>
            <person name="Keri Z."/>
            <person name="LaButti K."/>
            <person name="Lipzen A."/>
            <person name="Lombard V."/>
            <person name="Magnuson J."/>
            <person name="Maillard F."/>
            <person name="Morin E."/>
            <person name="Murat C."/>
            <person name="Nolan M."/>
            <person name="Ohm R."/>
            <person name="Pangilinan J."/>
            <person name="Pereira M."/>
            <person name="Perotto S."/>
            <person name="Peter M."/>
            <person name="Riley R."/>
            <person name="Sitrit Y."/>
            <person name="Stielow B."/>
            <person name="Szollosi G."/>
            <person name="Zifcakova L."/>
            <person name="Stursova M."/>
            <person name="Spatafora J.W."/>
            <person name="Tedersoo L."/>
            <person name="Vaario L.-M."/>
            <person name="Yamada A."/>
            <person name="Yan M."/>
            <person name="Wang P."/>
            <person name="Xu J."/>
            <person name="Bruns T."/>
            <person name="Baldrian P."/>
            <person name="Vilgalys R."/>
            <person name="Henrissat B."/>
            <person name="Grigoriev I.V."/>
            <person name="Hibbett D."/>
            <person name="Nagy L.G."/>
            <person name="Martin F.M."/>
        </authorList>
    </citation>
    <scope>NUCLEOTIDE SEQUENCE</scope>
    <source>
        <strain evidence="1">BED1</strain>
    </source>
</reference>
<evidence type="ECO:0000313" key="2">
    <source>
        <dbReference type="Proteomes" id="UP001194468"/>
    </source>
</evidence>
<feature type="non-terminal residue" evidence="1">
    <location>
        <position position="1"/>
    </location>
</feature>
<comment type="caution">
    <text evidence="1">The sequence shown here is derived from an EMBL/GenBank/DDBJ whole genome shotgun (WGS) entry which is preliminary data.</text>
</comment>
<sequence length="63" mass="7673">GQLTPFNAYMAISHSRGRDGIRLLWEFDERLFTTHPTEHLREEDQRLEALDRLTTRWWQSMQQ</sequence>
<reference evidence="1" key="2">
    <citation type="journal article" date="2020" name="Nat. Commun.">
        <title>Large-scale genome sequencing of mycorrhizal fungi provides insights into the early evolution of symbiotic traits.</title>
        <authorList>
            <person name="Miyauchi S."/>
            <person name="Kiss E."/>
            <person name="Kuo A."/>
            <person name="Drula E."/>
            <person name="Kohler A."/>
            <person name="Sanchez-Garcia M."/>
            <person name="Morin E."/>
            <person name="Andreopoulos B."/>
            <person name="Barry K.W."/>
            <person name="Bonito G."/>
            <person name="Buee M."/>
            <person name="Carver A."/>
            <person name="Chen C."/>
            <person name="Cichocki N."/>
            <person name="Clum A."/>
            <person name="Culley D."/>
            <person name="Crous P.W."/>
            <person name="Fauchery L."/>
            <person name="Girlanda M."/>
            <person name="Hayes R.D."/>
            <person name="Keri Z."/>
            <person name="LaButti K."/>
            <person name="Lipzen A."/>
            <person name="Lombard V."/>
            <person name="Magnuson J."/>
            <person name="Maillard F."/>
            <person name="Murat C."/>
            <person name="Nolan M."/>
            <person name="Ohm R.A."/>
            <person name="Pangilinan J."/>
            <person name="Pereira M.F."/>
            <person name="Perotto S."/>
            <person name="Peter M."/>
            <person name="Pfister S."/>
            <person name="Riley R."/>
            <person name="Sitrit Y."/>
            <person name="Stielow J.B."/>
            <person name="Szollosi G."/>
            <person name="Zifcakova L."/>
            <person name="Stursova M."/>
            <person name="Spatafora J.W."/>
            <person name="Tedersoo L."/>
            <person name="Vaario L.M."/>
            <person name="Yamada A."/>
            <person name="Yan M."/>
            <person name="Wang P."/>
            <person name="Xu J."/>
            <person name="Bruns T."/>
            <person name="Baldrian P."/>
            <person name="Vilgalys R."/>
            <person name="Dunand C."/>
            <person name="Henrissat B."/>
            <person name="Grigoriev I.V."/>
            <person name="Hibbett D."/>
            <person name="Nagy L.G."/>
            <person name="Martin F.M."/>
        </authorList>
    </citation>
    <scope>NUCLEOTIDE SEQUENCE</scope>
    <source>
        <strain evidence="1">BED1</strain>
    </source>
</reference>
<gene>
    <name evidence="1" type="ORF">L210DRAFT_858058</name>
</gene>
<protein>
    <submittedName>
        <fullName evidence="1">Uncharacterized protein</fullName>
    </submittedName>
</protein>
<keyword evidence="2" id="KW-1185">Reference proteome</keyword>
<accession>A0AAD4BTT0</accession>
<dbReference type="Proteomes" id="UP001194468">
    <property type="component" value="Unassembled WGS sequence"/>
</dbReference>
<dbReference type="EMBL" id="WHUW01000014">
    <property type="protein sequence ID" value="KAF8439418.1"/>
    <property type="molecule type" value="Genomic_DNA"/>
</dbReference>
<evidence type="ECO:0000313" key="1">
    <source>
        <dbReference type="EMBL" id="KAF8439418.1"/>
    </source>
</evidence>